<dbReference type="EMBL" id="JBHUPE010000007">
    <property type="protein sequence ID" value="MFD2905864.1"/>
    <property type="molecule type" value="Genomic_DNA"/>
</dbReference>
<sequence>MKKTILGVGAMAFFLGSIFMANANQNYSVKADTKDISVISLPLTSNLYNDDDDDNDVPETRSTSTADVTTKVRMTTGSKSLANL</sequence>
<protein>
    <submittedName>
        <fullName evidence="3">Uncharacterized protein</fullName>
    </submittedName>
</protein>
<feature type="signal peptide" evidence="2">
    <location>
        <begin position="1"/>
        <end position="23"/>
    </location>
</feature>
<feature type="chain" id="PRO_5047109522" evidence="2">
    <location>
        <begin position="24"/>
        <end position="84"/>
    </location>
</feature>
<gene>
    <name evidence="3" type="ORF">ACFS6I_18190</name>
</gene>
<evidence type="ECO:0000313" key="4">
    <source>
        <dbReference type="Proteomes" id="UP001597509"/>
    </source>
</evidence>
<organism evidence="3 4">
    <name type="scientific">Sphingobacterium anhuiense</name>
    <dbReference type="NCBI Taxonomy" id="493780"/>
    <lineage>
        <taxon>Bacteria</taxon>
        <taxon>Pseudomonadati</taxon>
        <taxon>Bacteroidota</taxon>
        <taxon>Sphingobacteriia</taxon>
        <taxon>Sphingobacteriales</taxon>
        <taxon>Sphingobacteriaceae</taxon>
        <taxon>Sphingobacterium</taxon>
    </lineage>
</organism>
<feature type="region of interest" description="Disordered" evidence="1">
    <location>
        <begin position="47"/>
        <end position="84"/>
    </location>
</feature>
<feature type="compositionally biased region" description="Polar residues" evidence="1">
    <location>
        <begin position="60"/>
        <end position="84"/>
    </location>
</feature>
<name>A0ABW5YZ95_9SPHI</name>
<reference evidence="4" key="1">
    <citation type="journal article" date="2019" name="Int. J. Syst. Evol. Microbiol.">
        <title>The Global Catalogue of Microorganisms (GCM) 10K type strain sequencing project: providing services to taxonomists for standard genome sequencing and annotation.</title>
        <authorList>
            <consortium name="The Broad Institute Genomics Platform"/>
            <consortium name="The Broad Institute Genome Sequencing Center for Infectious Disease"/>
            <person name="Wu L."/>
            <person name="Ma J."/>
        </authorList>
    </citation>
    <scope>NUCLEOTIDE SEQUENCE [LARGE SCALE GENOMIC DNA]</scope>
    <source>
        <strain evidence="4">KCTC 22209</strain>
    </source>
</reference>
<keyword evidence="2" id="KW-0732">Signal</keyword>
<keyword evidence="4" id="KW-1185">Reference proteome</keyword>
<dbReference type="Proteomes" id="UP001597509">
    <property type="component" value="Unassembled WGS sequence"/>
</dbReference>
<proteinExistence type="predicted"/>
<evidence type="ECO:0000256" key="1">
    <source>
        <dbReference type="SAM" id="MobiDB-lite"/>
    </source>
</evidence>
<evidence type="ECO:0000256" key="2">
    <source>
        <dbReference type="SAM" id="SignalP"/>
    </source>
</evidence>
<dbReference type="RefSeq" id="WP_380922751.1">
    <property type="nucleotide sequence ID" value="NZ_JBHUPE010000007.1"/>
</dbReference>
<evidence type="ECO:0000313" key="3">
    <source>
        <dbReference type="EMBL" id="MFD2905864.1"/>
    </source>
</evidence>
<accession>A0ABW5YZ95</accession>
<comment type="caution">
    <text evidence="3">The sequence shown here is derived from an EMBL/GenBank/DDBJ whole genome shotgun (WGS) entry which is preliminary data.</text>
</comment>